<proteinExistence type="predicted"/>
<feature type="region of interest" description="Disordered" evidence="1">
    <location>
        <begin position="1"/>
        <end position="44"/>
    </location>
</feature>
<feature type="compositionally biased region" description="Basic and acidic residues" evidence="1">
    <location>
        <begin position="173"/>
        <end position="193"/>
    </location>
</feature>
<reference evidence="2 3" key="1">
    <citation type="submission" date="2023-07" db="EMBL/GenBank/DDBJ databases">
        <title>Comparative genomics of wheat-associated soil bacteria to identify genetic determinants of phenazine resistance.</title>
        <authorList>
            <person name="Mouncey N."/>
        </authorList>
    </citation>
    <scope>NUCLEOTIDE SEQUENCE [LARGE SCALE GENOMIC DNA]</scope>
    <source>
        <strain evidence="2 3">W2I7</strain>
    </source>
</reference>
<feature type="compositionally biased region" description="Basic and acidic residues" evidence="1">
    <location>
        <begin position="141"/>
        <end position="161"/>
    </location>
</feature>
<accession>A0ABU0P813</accession>
<feature type="region of interest" description="Disordered" evidence="1">
    <location>
        <begin position="141"/>
        <end position="224"/>
    </location>
</feature>
<dbReference type="Proteomes" id="UP001239085">
    <property type="component" value="Unassembled WGS sequence"/>
</dbReference>
<protein>
    <submittedName>
        <fullName evidence="2">Uncharacterized protein</fullName>
    </submittedName>
</protein>
<name>A0ABU0P813_9MICO</name>
<sequence>MPASAGVVTGRGDLDPDAGVGRDRSGRHRVSRRPGDGSRLTGHHRLVHRGGSVDDAAVCGNTPTGSDHDEVAHDELGGRDFDDLVTLDPFRLIGKERGERIERGCRLRERAHLDPVPEEHDHDQECELPPELELMMKDAEGGTPRCEERDGDGKPDEEHHPGLARPDLADGTGEERPSAPHVHHGAEHRRDVARPSGHLVPEDHREHRRERHDRHRDQEIDPEQAPELADVVAMTTVTAVTIPTAATVSALTVVAVTVVAVTVGVVGLVPLRACVDVGFEVHVVRVRIGHWSSFH</sequence>
<keyword evidence="3" id="KW-1185">Reference proteome</keyword>
<comment type="caution">
    <text evidence="2">The sequence shown here is derived from an EMBL/GenBank/DDBJ whole genome shotgun (WGS) entry which is preliminary data.</text>
</comment>
<evidence type="ECO:0000313" key="2">
    <source>
        <dbReference type="EMBL" id="MDQ0643469.1"/>
    </source>
</evidence>
<dbReference type="EMBL" id="JAUSXK010000001">
    <property type="protein sequence ID" value="MDQ0643469.1"/>
    <property type="molecule type" value="Genomic_DNA"/>
</dbReference>
<evidence type="ECO:0000313" key="3">
    <source>
        <dbReference type="Proteomes" id="UP001239085"/>
    </source>
</evidence>
<evidence type="ECO:0000256" key="1">
    <source>
        <dbReference type="SAM" id="MobiDB-lite"/>
    </source>
</evidence>
<organism evidence="2 3">
    <name type="scientific">Microbacterium murale</name>
    <dbReference type="NCBI Taxonomy" id="1081040"/>
    <lineage>
        <taxon>Bacteria</taxon>
        <taxon>Bacillati</taxon>
        <taxon>Actinomycetota</taxon>
        <taxon>Actinomycetes</taxon>
        <taxon>Micrococcales</taxon>
        <taxon>Microbacteriaceae</taxon>
        <taxon>Microbacterium</taxon>
    </lineage>
</organism>
<gene>
    <name evidence="2" type="ORF">QFZ46_001629</name>
</gene>